<dbReference type="AlphaFoldDB" id="A0A419XAD0"/>
<dbReference type="Gene3D" id="3.60.60.10">
    <property type="entry name" value="Penicillin V Acylase, Chain A"/>
    <property type="match status" value="1"/>
</dbReference>
<evidence type="ECO:0000313" key="4">
    <source>
        <dbReference type="Proteomes" id="UP000284531"/>
    </source>
</evidence>
<dbReference type="PANTHER" id="PTHR12994">
    <property type="entry name" value="SECERNIN"/>
    <property type="match status" value="1"/>
</dbReference>
<dbReference type="EC" id="3.4.-.-" evidence="1"/>
<feature type="chain" id="PRO_5019307643" description="Dipeptidase" evidence="2">
    <location>
        <begin position="22"/>
        <end position="537"/>
    </location>
</feature>
<dbReference type="GO" id="GO:0070004">
    <property type="term" value="F:cysteine-type exopeptidase activity"/>
    <property type="evidence" value="ECO:0007669"/>
    <property type="project" value="InterPro"/>
</dbReference>
<dbReference type="PANTHER" id="PTHR12994:SF17">
    <property type="entry name" value="LD30995P"/>
    <property type="match status" value="1"/>
</dbReference>
<feature type="signal peptide" evidence="2">
    <location>
        <begin position="1"/>
        <end position="21"/>
    </location>
</feature>
<dbReference type="GO" id="GO:0016805">
    <property type="term" value="F:dipeptidase activity"/>
    <property type="evidence" value="ECO:0007669"/>
    <property type="project" value="UniProtKB-KW"/>
</dbReference>
<dbReference type="GO" id="GO:0006508">
    <property type="term" value="P:proteolysis"/>
    <property type="evidence" value="ECO:0007669"/>
    <property type="project" value="UniProtKB-KW"/>
</dbReference>
<keyword evidence="1" id="KW-0224">Dipeptidase</keyword>
<accession>A0A419XAD0</accession>
<dbReference type="Proteomes" id="UP000284531">
    <property type="component" value="Unassembled WGS sequence"/>
</dbReference>
<reference evidence="3 4" key="1">
    <citation type="submission" date="2018-09" db="EMBL/GenBank/DDBJ databases">
        <title>Genomic Encyclopedia of Archaeal and Bacterial Type Strains, Phase II (KMG-II): from individual species to whole genera.</title>
        <authorList>
            <person name="Goeker M."/>
        </authorList>
    </citation>
    <scope>NUCLEOTIDE SEQUENCE [LARGE SCALE GENOMIC DNA]</scope>
    <source>
        <strain evidence="3 4">DSM 21950</strain>
    </source>
</reference>
<evidence type="ECO:0000256" key="1">
    <source>
        <dbReference type="RuleBase" id="RU364089"/>
    </source>
</evidence>
<comment type="catalytic activity">
    <reaction evidence="1">
        <text>an L-aminoacyl-L-amino acid + H2O = 2 an L-alpha-amino acid</text>
        <dbReference type="Rhea" id="RHEA:48940"/>
        <dbReference type="ChEBI" id="CHEBI:15377"/>
        <dbReference type="ChEBI" id="CHEBI:59869"/>
        <dbReference type="ChEBI" id="CHEBI:77460"/>
    </reaction>
</comment>
<dbReference type="OrthoDB" id="1109933at2"/>
<keyword evidence="2" id="KW-0732">Signal</keyword>
<organism evidence="3 4">
    <name type="scientific">Marinifilum flexuosum</name>
    <dbReference type="NCBI Taxonomy" id="1117708"/>
    <lineage>
        <taxon>Bacteria</taxon>
        <taxon>Pseudomonadati</taxon>
        <taxon>Bacteroidota</taxon>
        <taxon>Bacteroidia</taxon>
        <taxon>Marinilabiliales</taxon>
        <taxon>Marinifilaceae</taxon>
    </lineage>
</organism>
<sequence length="537" mass="61794">MKKLLLAAFAMLCILPASVVAQGVLDQVNDPFFGESCTSIMVGKKASTDGSVITSHTCDGRYRTWLEVEKGQKFEKDTTMEVYKGSLKTETAWDRRKMNVVGTIPQAKETYAYLNTAYPCLNEKQLAIGETTIVGPKELVNEKGMFLIEELERIALQRCTTARDAIKLIGKLIKEYGYGDWGECITIADKHEVWQMEIFGEGPDNVGGVWAAQRIPDDHVGVSANISRIGKIEKKNKDYFMYSDNVFSVAKNLKRWDGKEEFKFWKAYGKVDKPFKIREFFILNALAPSLKLDFEADELPFSVKPDQKVSVRDVIALYRETYEGTEYDMTQNLKVVKKKYNDKKEEIGADTIIAPNAHPWPTRDHRNLRNYLKEGTIEYQRTVAVAWCSYSHIIQLRDWLPDEIGGRAWFSFDNPAQSPRVPIYSGTTKLPESFNFCGQKRYREDAAIWQYRKANKLATLQWQKTRKGMMEEVAYFEDKGFSDAEYFEAKIKKLLEEGKKEEATTLLNKFTKDFTGATMLRWKELENEYWGRFGLGF</sequence>
<comment type="similarity">
    <text evidence="1">Belongs to the peptidase C69 family.</text>
</comment>
<dbReference type="Pfam" id="PF03577">
    <property type="entry name" value="Peptidase_C69"/>
    <property type="match status" value="1"/>
</dbReference>
<keyword evidence="1" id="KW-0378">Hydrolase</keyword>
<keyword evidence="4" id="KW-1185">Reference proteome</keyword>
<protein>
    <recommendedName>
        <fullName evidence="1">Dipeptidase</fullName>
        <ecNumber evidence="1">3.4.-.-</ecNumber>
    </recommendedName>
</protein>
<keyword evidence="1" id="KW-0645">Protease</keyword>
<evidence type="ECO:0000313" key="3">
    <source>
        <dbReference type="EMBL" id="RKE04701.1"/>
    </source>
</evidence>
<dbReference type="RefSeq" id="WP_120239451.1">
    <property type="nucleotide sequence ID" value="NZ_RAPQ01000008.1"/>
</dbReference>
<evidence type="ECO:0000256" key="2">
    <source>
        <dbReference type="SAM" id="SignalP"/>
    </source>
</evidence>
<dbReference type="EMBL" id="RAPQ01000008">
    <property type="protein sequence ID" value="RKE04701.1"/>
    <property type="molecule type" value="Genomic_DNA"/>
</dbReference>
<name>A0A419XAD0_9BACT</name>
<dbReference type="InterPro" id="IPR005322">
    <property type="entry name" value="Peptidase_C69"/>
</dbReference>
<comment type="caution">
    <text evidence="3">The sequence shown here is derived from an EMBL/GenBank/DDBJ whole genome shotgun (WGS) entry which is preliminary data.</text>
</comment>
<proteinExistence type="inferred from homology"/>
<gene>
    <name evidence="3" type="ORF">BXY64_1728</name>
</gene>